<dbReference type="Proteomes" id="UP000762676">
    <property type="component" value="Unassembled WGS sequence"/>
</dbReference>
<reference evidence="1 2" key="1">
    <citation type="journal article" date="2021" name="Elife">
        <title>Chloroplast acquisition without the gene transfer in kleptoplastic sea slugs, Plakobranchus ocellatus.</title>
        <authorList>
            <person name="Maeda T."/>
            <person name="Takahashi S."/>
            <person name="Yoshida T."/>
            <person name="Shimamura S."/>
            <person name="Takaki Y."/>
            <person name="Nagai Y."/>
            <person name="Toyoda A."/>
            <person name="Suzuki Y."/>
            <person name="Arimoto A."/>
            <person name="Ishii H."/>
            <person name="Satoh N."/>
            <person name="Nishiyama T."/>
            <person name="Hasebe M."/>
            <person name="Maruyama T."/>
            <person name="Minagawa J."/>
            <person name="Obokata J."/>
            <person name="Shigenobu S."/>
        </authorList>
    </citation>
    <scope>NUCLEOTIDE SEQUENCE [LARGE SCALE GENOMIC DNA]</scope>
</reference>
<sequence length="108" mass="12105">MQTGGGGARPKEQQHVRWSPEENDVRLVIDYDSYKQLLLDVPVPPSYFSTSPAVNAVQFMLADNPKVALIELAVKLFRVEKNRLPTATELFEMLDDESVVDEKSIIAS</sequence>
<organism evidence="1 2">
    <name type="scientific">Elysia marginata</name>
    <dbReference type="NCBI Taxonomy" id="1093978"/>
    <lineage>
        <taxon>Eukaryota</taxon>
        <taxon>Metazoa</taxon>
        <taxon>Spiralia</taxon>
        <taxon>Lophotrochozoa</taxon>
        <taxon>Mollusca</taxon>
        <taxon>Gastropoda</taxon>
        <taxon>Heterobranchia</taxon>
        <taxon>Euthyneura</taxon>
        <taxon>Panpulmonata</taxon>
        <taxon>Sacoglossa</taxon>
        <taxon>Placobranchoidea</taxon>
        <taxon>Plakobranchidae</taxon>
        <taxon>Elysia</taxon>
    </lineage>
</organism>
<name>A0AAV4HMR0_9GAST</name>
<dbReference type="AlphaFoldDB" id="A0AAV4HMR0"/>
<comment type="caution">
    <text evidence="1">The sequence shown here is derived from an EMBL/GenBank/DDBJ whole genome shotgun (WGS) entry which is preliminary data.</text>
</comment>
<evidence type="ECO:0000313" key="2">
    <source>
        <dbReference type="Proteomes" id="UP000762676"/>
    </source>
</evidence>
<protein>
    <submittedName>
        <fullName evidence="1">Uncharacterized protein</fullName>
    </submittedName>
</protein>
<keyword evidence="2" id="KW-1185">Reference proteome</keyword>
<accession>A0AAV4HMR0</accession>
<dbReference type="EMBL" id="BMAT01005763">
    <property type="protein sequence ID" value="GFR99432.1"/>
    <property type="molecule type" value="Genomic_DNA"/>
</dbReference>
<gene>
    <name evidence="1" type="ORF">ElyMa_002792700</name>
</gene>
<evidence type="ECO:0000313" key="1">
    <source>
        <dbReference type="EMBL" id="GFR99432.1"/>
    </source>
</evidence>
<proteinExistence type="predicted"/>